<dbReference type="InterPro" id="IPR050063">
    <property type="entry name" value="Ribosomal_protein_uL29"/>
</dbReference>
<feature type="region of interest" description="Disordered" evidence="6">
    <location>
        <begin position="142"/>
        <end position="174"/>
    </location>
</feature>
<name>A9NYU9_PICSI</name>
<evidence type="ECO:0000256" key="1">
    <source>
        <dbReference type="ARBA" id="ARBA00009254"/>
    </source>
</evidence>
<feature type="compositionally biased region" description="Basic and acidic residues" evidence="6">
    <location>
        <begin position="157"/>
        <end position="174"/>
    </location>
</feature>
<comment type="similarity">
    <text evidence="1">Belongs to the universal ribosomal protein uL29 family.</text>
</comment>
<dbReference type="SUPFAM" id="SSF46561">
    <property type="entry name" value="Ribosomal protein L29 (L29p)"/>
    <property type="match status" value="1"/>
</dbReference>
<sequence>MTMAASVMSLNMPRNHALNLNLSAKARRMSSLNTNFSGRIPFRVSAPKGVCSYKPLKAVMMAKREEELKEIRTKTTEEINEEVIELKGELVMLRIKKATRQELKSSEFGRLRKRIARMLTVRREMELEQGIRKRLSRKMDRAWKRSIIPKPPPSLRKLQEEKAAKATKEAKAGS</sequence>
<dbReference type="PANTHER" id="PTHR10916">
    <property type="entry name" value="60S RIBOSOMAL PROTEIN L35/50S RIBOSOMAL PROTEIN L29"/>
    <property type="match status" value="1"/>
</dbReference>
<evidence type="ECO:0000256" key="5">
    <source>
        <dbReference type="ARBA" id="ARBA00042960"/>
    </source>
</evidence>
<accession>A9NYU9</accession>
<dbReference type="NCBIfam" id="TIGR00012">
    <property type="entry name" value="L29"/>
    <property type="match status" value="1"/>
</dbReference>
<dbReference type="GO" id="GO:0009507">
    <property type="term" value="C:chloroplast"/>
    <property type="evidence" value="ECO:0007669"/>
    <property type="project" value="TreeGrafter"/>
</dbReference>
<dbReference type="GO" id="GO:0003735">
    <property type="term" value="F:structural constituent of ribosome"/>
    <property type="evidence" value="ECO:0007669"/>
    <property type="project" value="InterPro"/>
</dbReference>
<dbReference type="Pfam" id="PF00831">
    <property type="entry name" value="Ribosomal_L29"/>
    <property type="match status" value="1"/>
</dbReference>
<dbReference type="Gene3D" id="1.10.287.310">
    <property type="match status" value="1"/>
</dbReference>
<dbReference type="InterPro" id="IPR001854">
    <property type="entry name" value="Ribosomal_uL29"/>
</dbReference>
<dbReference type="PANTHER" id="PTHR10916:SF0">
    <property type="entry name" value="LARGE RIBOSOMAL SUBUNIT PROTEIN UL29C"/>
    <property type="match status" value="1"/>
</dbReference>
<dbReference type="EMBL" id="EF086550">
    <property type="protein sequence ID" value="ABK25810.1"/>
    <property type="molecule type" value="mRNA"/>
</dbReference>
<evidence type="ECO:0000256" key="2">
    <source>
        <dbReference type="ARBA" id="ARBA00022980"/>
    </source>
</evidence>
<evidence type="ECO:0000313" key="7">
    <source>
        <dbReference type="EMBL" id="ABK25810.1"/>
    </source>
</evidence>
<evidence type="ECO:0000256" key="4">
    <source>
        <dbReference type="ARBA" id="ARBA00040028"/>
    </source>
</evidence>
<evidence type="ECO:0000256" key="3">
    <source>
        <dbReference type="ARBA" id="ARBA00023274"/>
    </source>
</evidence>
<organism evidence="7">
    <name type="scientific">Picea sitchensis</name>
    <name type="common">Sitka spruce</name>
    <name type="synonym">Pinus sitchensis</name>
    <dbReference type="NCBI Taxonomy" id="3332"/>
    <lineage>
        <taxon>Eukaryota</taxon>
        <taxon>Viridiplantae</taxon>
        <taxon>Streptophyta</taxon>
        <taxon>Embryophyta</taxon>
        <taxon>Tracheophyta</taxon>
        <taxon>Spermatophyta</taxon>
        <taxon>Pinopsida</taxon>
        <taxon>Pinidae</taxon>
        <taxon>Conifers I</taxon>
        <taxon>Pinales</taxon>
        <taxon>Pinaceae</taxon>
        <taxon>Picea</taxon>
    </lineage>
</organism>
<keyword evidence="2" id="KW-0689">Ribosomal protein</keyword>
<dbReference type="InterPro" id="IPR018254">
    <property type="entry name" value="Ribosomal_uL29_CS"/>
</dbReference>
<dbReference type="GO" id="GO:1990904">
    <property type="term" value="C:ribonucleoprotein complex"/>
    <property type="evidence" value="ECO:0007669"/>
    <property type="project" value="UniProtKB-KW"/>
</dbReference>
<evidence type="ECO:0000256" key="6">
    <source>
        <dbReference type="SAM" id="MobiDB-lite"/>
    </source>
</evidence>
<protein>
    <recommendedName>
        <fullName evidence="4">Large ribosomal subunit protein uL29c</fullName>
    </recommendedName>
    <alternativeName>
        <fullName evidence="5">50S ribosomal protein L29, chloroplastic</fullName>
    </alternativeName>
</protein>
<dbReference type="InterPro" id="IPR036049">
    <property type="entry name" value="Ribosomal_uL29_sf"/>
</dbReference>
<dbReference type="AlphaFoldDB" id="A9NYU9"/>
<dbReference type="GO" id="GO:0005840">
    <property type="term" value="C:ribosome"/>
    <property type="evidence" value="ECO:0007669"/>
    <property type="project" value="UniProtKB-KW"/>
</dbReference>
<dbReference type="HAMAP" id="MF_00374">
    <property type="entry name" value="Ribosomal_uL29"/>
    <property type="match status" value="1"/>
</dbReference>
<keyword evidence="3" id="KW-0687">Ribonucleoprotein</keyword>
<proteinExistence type="evidence at transcript level"/>
<reference evidence="7" key="1">
    <citation type="journal article" date="2008" name="BMC Genomics">
        <title>A conifer genomics resource of 200,000 spruce (Picea spp.) ESTs and 6,464 high-quality, sequence-finished full-length cDNAs for Sitka spruce (Picea sitchensis).</title>
        <authorList>
            <person name="Ralph S.G."/>
            <person name="Chun H.J."/>
            <person name="Kolosova N."/>
            <person name="Cooper D."/>
            <person name="Oddy C."/>
            <person name="Ritland C.E."/>
            <person name="Kirkpatrick R."/>
            <person name="Moore R."/>
            <person name="Barber S."/>
            <person name="Holt R.A."/>
            <person name="Jones S.J."/>
            <person name="Marra M.A."/>
            <person name="Douglas C.J."/>
            <person name="Ritland K."/>
            <person name="Bohlmann J."/>
        </authorList>
    </citation>
    <scope>NUCLEOTIDE SEQUENCE</scope>
    <source>
        <tissue evidence="7">Green portion of the leader tissue</tissue>
    </source>
</reference>
<dbReference type="CDD" id="cd00427">
    <property type="entry name" value="Ribosomal_L29_HIP"/>
    <property type="match status" value="1"/>
</dbReference>
<dbReference type="OMA" id="SSFHGIK"/>
<dbReference type="GO" id="GO:0006412">
    <property type="term" value="P:translation"/>
    <property type="evidence" value="ECO:0007669"/>
    <property type="project" value="InterPro"/>
</dbReference>
<dbReference type="PROSITE" id="PS00579">
    <property type="entry name" value="RIBOSOMAL_L29"/>
    <property type="match status" value="1"/>
</dbReference>